<evidence type="ECO:0000313" key="8">
    <source>
        <dbReference type="Proteomes" id="UP000187181"/>
    </source>
</evidence>
<dbReference type="PANTHER" id="PTHR42852:SF6">
    <property type="entry name" value="THIOL:DISULFIDE INTERCHANGE PROTEIN DSBE"/>
    <property type="match status" value="1"/>
</dbReference>
<reference evidence="8" key="1">
    <citation type="submission" date="2017-01" db="EMBL/GenBank/DDBJ databases">
        <authorList>
            <person name="Varghese N."/>
            <person name="Submissions S."/>
        </authorList>
    </citation>
    <scope>NUCLEOTIDE SEQUENCE [LARGE SCALE GENOMIC DNA]</scope>
    <source>
        <strain evidence="8">LP100</strain>
    </source>
</reference>
<dbReference type="AlphaFoldDB" id="A0A1R3XFY3"/>
<keyword evidence="3" id="KW-1015">Disulfide bond</keyword>
<protein>
    <submittedName>
        <fullName evidence="7">Thiol-disulfide isomerase or thioredoxin</fullName>
    </submittedName>
</protein>
<evidence type="ECO:0000256" key="4">
    <source>
        <dbReference type="ARBA" id="ARBA00023284"/>
    </source>
</evidence>
<keyword evidence="4" id="KW-0676">Redox-active center</keyword>
<evidence type="ECO:0000259" key="6">
    <source>
        <dbReference type="PROSITE" id="PS51352"/>
    </source>
</evidence>
<dbReference type="GO" id="GO:0017004">
    <property type="term" value="P:cytochrome complex assembly"/>
    <property type="evidence" value="ECO:0007669"/>
    <property type="project" value="UniProtKB-KW"/>
</dbReference>
<dbReference type="GO" id="GO:0030313">
    <property type="term" value="C:cell envelope"/>
    <property type="evidence" value="ECO:0007669"/>
    <property type="project" value="UniProtKB-SubCell"/>
</dbReference>
<dbReference type="RefSeq" id="WP_076668873.1">
    <property type="nucleotide sequence ID" value="NZ_FTPP01000002.1"/>
</dbReference>
<dbReference type="InterPro" id="IPR000866">
    <property type="entry name" value="AhpC/TSA"/>
</dbReference>
<feature type="chain" id="PRO_5010196216" evidence="5">
    <location>
        <begin position="22"/>
        <end position="239"/>
    </location>
</feature>
<keyword evidence="5" id="KW-0732">Signal</keyword>
<dbReference type="PROSITE" id="PS51352">
    <property type="entry name" value="THIOREDOXIN_2"/>
    <property type="match status" value="1"/>
</dbReference>
<dbReference type="STRING" id="1317125.SAMN05444128_2239"/>
<name>A0A1R3XFY3_9BACT</name>
<evidence type="ECO:0000256" key="1">
    <source>
        <dbReference type="ARBA" id="ARBA00004196"/>
    </source>
</evidence>
<proteinExistence type="predicted"/>
<evidence type="ECO:0000256" key="5">
    <source>
        <dbReference type="SAM" id="SignalP"/>
    </source>
</evidence>
<dbReference type="SUPFAM" id="SSF52833">
    <property type="entry name" value="Thioredoxin-like"/>
    <property type="match status" value="1"/>
</dbReference>
<dbReference type="Pfam" id="PF00578">
    <property type="entry name" value="AhpC-TSA"/>
    <property type="match status" value="1"/>
</dbReference>
<dbReference type="EMBL" id="FTPP01000002">
    <property type="protein sequence ID" value="SIT90220.1"/>
    <property type="molecule type" value="Genomic_DNA"/>
</dbReference>
<gene>
    <name evidence="7" type="ORF">SAMN05444128_2239</name>
</gene>
<dbReference type="OrthoDB" id="9815205at2"/>
<keyword evidence="7" id="KW-0413">Isomerase</keyword>
<evidence type="ECO:0000256" key="3">
    <source>
        <dbReference type="ARBA" id="ARBA00023157"/>
    </source>
</evidence>
<dbReference type="Proteomes" id="UP000187181">
    <property type="component" value="Unassembled WGS sequence"/>
</dbReference>
<dbReference type="InterPro" id="IPR036249">
    <property type="entry name" value="Thioredoxin-like_sf"/>
</dbReference>
<evidence type="ECO:0000313" key="7">
    <source>
        <dbReference type="EMBL" id="SIT90220.1"/>
    </source>
</evidence>
<dbReference type="InterPro" id="IPR050553">
    <property type="entry name" value="Thioredoxin_ResA/DsbE_sf"/>
</dbReference>
<dbReference type="Gene3D" id="3.40.30.10">
    <property type="entry name" value="Glutaredoxin"/>
    <property type="match status" value="1"/>
</dbReference>
<keyword evidence="2" id="KW-0201">Cytochrome c-type biogenesis</keyword>
<accession>A0A1R3XFY3</accession>
<dbReference type="GO" id="GO:0016491">
    <property type="term" value="F:oxidoreductase activity"/>
    <property type="evidence" value="ECO:0007669"/>
    <property type="project" value="InterPro"/>
</dbReference>
<dbReference type="InterPro" id="IPR013766">
    <property type="entry name" value="Thioredoxin_domain"/>
</dbReference>
<dbReference type="GO" id="GO:0016209">
    <property type="term" value="F:antioxidant activity"/>
    <property type="evidence" value="ECO:0007669"/>
    <property type="project" value="InterPro"/>
</dbReference>
<dbReference type="PANTHER" id="PTHR42852">
    <property type="entry name" value="THIOL:DISULFIDE INTERCHANGE PROTEIN DSBE"/>
    <property type="match status" value="1"/>
</dbReference>
<organism evidence="7 8">
    <name type="scientific">Pontibacter indicus</name>
    <dbReference type="NCBI Taxonomy" id="1317125"/>
    <lineage>
        <taxon>Bacteria</taxon>
        <taxon>Pseudomonadati</taxon>
        <taxon>Bacteroidota</taxon>
        <taxon>Cytophagia</taxon>
        <taxon>Cytophagales</taxon>
        <taxon>Hymenobacteraceae</taxon>
        <taxon>Pontibacter</taxon>
    </lineage>
</organism>
<keyword evidence="8" id="KW-1185">Reference proteome</keyword>
<dbReference type="GO" id="GO:0016853">
    <property type="term" value="F:isomerase activity"/>
    <property type="evidence" value="ECO:0007669"/>
    <property type="project" value="UniProtKB-KW"/>
</dbReference>
<feature type="domain" description="Thioredoxin" evidence="6">
    <location>
        <begin position="65"/>
        <end position="231"/>
    </location>
</feature>
<feature type="signal peptide" evidence="5">
    <location>
        <begin position="1"/>
        <end position="21"/>
    </location>
</feature>
<dbReference type="CDD" id="cd02966">
    <property type="entry name" value="TlpA_like_family"/>
    <property type="match status" value="1"/>
</dbReference>
<evidence type="ECO:0000256" key="2">
    <source>
        <dbReference type="ARBA" id="ARBA00022748"/>
    </source>
</evidence>
<sequence>MKTILSTAALLLLTLTGYGQAKTTDRRMLTDTEPAIRQYRVEEQKAWEAKNESLALAYRDSVQHSIIGSYIEDHTFRTLDGKEVKLSNLNKPLLLITSATWCAPCVSEIPALNKVAKEYADKVAFIVLFHDTKDEKLMKLAKKFSSPVMLVPSVKKEEDELTVAISGFRHILGYPTNYLIDPERRIIGFSQGAAVAMTYINEKGEGVTTTQEQANELNYAKLKEQAEQLLNHTTSMSAK</sequence>
<comment type="subcellular location">
    <subcellularLocation>
        <location evidence="1">Cell envelope</location>
    </subcellularLocation>
</comment>